<feature type="domain" description="Microbial-type PARG catalytic" evidence="1">
    <location>
        <begin position="9"/>
        <end position="156"/>
    </location>
</feature>
<dbReference type="SUPFAM" id="SSF52949">
    <property type="entry name" value="Macro domain-like"/>
    <property type="match status" value="1"/>
</dbReference>
<dbReference type="Gene3D" id="3.40.220.10">
    <property type="entry name" value="Leucine Aminopeptidase, subunit E, domain 1"/>
    <property type="match status" value="1"/>
</dbReference>
<reference evidence="2 3" key="1">
    <citation type="submission" date="2020-08" db="EMBL/GenBank/DDBJ databases">
        <title>Genomic Encyclopedia of Type Strains, Phase IV (KMG-IV): sequencing the most valuable type-strain genomes for metagenomic binning, comparative biology and taxonomic classification.</title>
        <authorList>
            <person name="Goeker M."/>
        </authorList>
    </citation>
    <scope>NUCLEOTIDE SEQUENCE [LARGE SCALE GENOMIC DNA]</scope>
    <source>
        <strain evidence="2 3">DSM 23562</strain>
    </source>
</reference>
<dbReference type="PIRSF" id="PIRSF014899">
    <property type="entry name" value="UCP014899"/>
    <property type="match status" value="1"/>
</dbReference>
<dbReference type="PANTHER" id="PTHR35596">
    <property type="entry name" value="DUF2263 DOMAIN-CONTAINING PROTEIN"/>
    <property type="match status" value="1"/>
</dbReference>
<dbReference type="RefSeq" id="WP_184198831.1">
    <property type="nucleotide sequence ID" value="NZ_JACHGW010000003.1"/>
</dbReference>
<dbReference type="InterPro" id="IPR019261">
    <property type="entry name" value="PARG_cat_microbial"/>
</dbReference>
<sequence>MNVKLAIAAREALAIQERGWYKLPNGTTVSIERALKKACDGTQLYLPEDFDTLWEALGEQSVLCETEVTVENASTLEAARELRKRYERVALLNFASARNPGGGFMGGARAQEESLARASGLYSCLRTQPEFYDYHRALRSCLYSDRVIFSPDVPVFCDDHHHALAQPYTVSMLTSAAVNVGALEKNEPQSLRFVEATMARRVRMVLAVAAAQETEALVLGAWGCGVFRCDPELIARLFAEALAEPELKGRFQRIVFAIMNPRSGPDKNIASFECSFGVTASA</sequence>
<evidence type="ECO:0000259" key="1">
    <source>
        <dbReference type="Pfam" id="PF10021"/>
    </source>
</evidence>
<protein>
    <submittedName>
        <fullName evidence="2">Uncharacterized protein (TIGR02452 family)</fullName>
    </submittedName>
</protein>
<evidence type="ECO:0000313" key="2">
    <source>
        <dbReference type="EMBL" id="MBB6051588.1"/>
    </source>
</evidence>
<dbReference type="NCBIfam" id="TIGR02452">
    <property type="entry name" value="TIGR02452 family protein"/>
    <property type="match status" value="1"/>
</dbReference>
<evidence type="ECO:0000313" key="3">
    <source>
        <dbReference type="Proteomes" id="UP000520814"/>
    </source>
</evidence>
<accession>A0A7W9W7F0</accession>
<dbReference type="InterPro" id="IPR043472">
    <property type="entry name" value="Macro_dom-like"/>
</dbReference>
<organism evidence="2 3">
    <name type="scientific">Armatimonas rosea</name>
    <dbReference type="NCBI Taxonomy" id="685828"/>
    <lineage>
        <taxon>Bacteria</taxon>
        <taxon>Bacillati</taxon>
        <taxon>Armatimonadota</taxon>
        <taxon>Armatimonadia</taxon>
        <taxon>Armatimonadales</taxon>
        <taxon>Armatimonadaceae</taxon>
        <taxon>Armatimonas</taxon>
    </lineage>
</organism>
<dbReference type="Proteomes" id="UP000520814">
    <property type="component" value="Unassembled WGS sequence"/>
</dbReference>
<dbReference type="PANTHER" id="PTHR35596:SF1">
    <property type="entry name" value="MICROBIAL-TYPE PARG CATALYTIC DOMAIN-CONTAINING PROTEIN"/>
    <property type="match status" value="1"/>
</dbReference>
<proteinExistence type="predicted"/>
<gene>
    <name evidence="2" type="ORF">HNQ39_003398</name>
</gene>
<dbReference type="Pfam" id="PF10021">
    <property type="entry name" value="PARG_cat_microb"/>
    <property type="match status" value="1"/>
</dbReference>
<dbReference type="AlphaFoldDB" id="A0A7W9W7F0"/>
<dbReference type="InterPro" id="IPR012664">
    <property type="entry name" value="CHP02452"/>
</dbReference>
<comment type="caution">
    <text evidence="2">The sequence shown here is derived from an EMBL/GenBank/DDBJ whole genome shotgun (WGS) entry which is preliminary data.</text>
</comment>
<dbReference type="EMBL" id="JACHGW010000003">
    <property type="protein sequence ID" value="MBB6051588.1"/>
    <property type="molecule type" value="Genomic_DNA"/>
</dbReference>
<keyword evidence="3" id="KW-1185">Reference proteome</keyword>
<name>A0A7W9W7F0_ARMRO</name>